<protein>
    <submittedName>
        <fullName evidence="2">Uncharacterized protein</fullName>
    </submittedName>
</protein>
<reference evidence="3" key="1">
    <citation type="submission" date="2014-09" db="EMBL/GenBank/DDBJ databases">
        <authorList>
            <person name="Illeghems K.G."/>
        </authorList>
    </citation>
    <scope>NUCLEOTIDE SEQUENCE [LARGE SCALE GENOMIC DNA]</scope>
    <source>
        <strain evidence="3">108B</strain>
    </source>
</reference>
<dbReference type="AlphaFoldDB" id="A0A0U5EWR5"/>
<evidence type="ECO:0000313" key="3">
    <source>
        <dbReference type="Proteomes" id="UP000056109"/>
    </source>
</evidence>
<dbReference type="Proteomes" id="UP000056109">
    <property type="component" value="Chromosome I"/>
</dbReference>
<feature type="compositionally biased region" description="Basic and acidic residues" evidence="1">
    <location>
        <begin position="53"/>
        <end position="77"/>
    </location>
</feature>
<keyword evidence="3" id="KW-1185">Reference proteome</keyword>
<organism evidence="2 3">
    <name type="scientific">Acetobacter senegalensis</name>
    <dbReference type="NCBI Taxonomy" id="446692"/>
    <lineage>
        <taxon>Bacteria</taxon>
        <taxon>Pseudomonadati</taxon>
        <taxon>Pseudomonadota</taxon>
        <taxon>Alphaproteobacteria</taxon>
        <taxon>Acetobacterales</taxon>
        <taxon>Acetobacteraceae</taxon>
        <taxon>Acetobacter</taxon>
    </lineage>
</organism>
<feature type="region of interest" description="Disordered" evidence="1">
    <location>
        <begin position="1"/>
        <end position="82"/>
    </location>
</feature>
<dbReference type="EMBL" id="LN606600">
    <property type="protein sequence ID" value="CEF40529.1"/>
    <property type="molecule type" value="Genomic_DNA"/>
</dbReference>
<name>A0A0U5EWR5_9PROT</name>
<accession>A0A0U5EWR5</accession>
<proteinExistence type="predicted"/>
<dbReference type="KEGG" id="asz:ASN_1154"/>
<evidence type="ECO:0000313" key="2">
    <source>
        <dbReference type="EMBL" id="CEF40529.1"/>
    </source>
</evidence>
<gene>
    <name evidence="2" type="ORF">ASN_1154</name>
</gene>
<sequence>MAGGAVCEPEMRGARIAPPSGKNILFSPQKTQKADLTESPSRLPKPNSLLETDPERAGTRRFRGEGYGHGNKEEGDCKQSAGSDCQYLHSVSSFHNLRWHHRL</sequence>
<evidence type="ECO:0000256" key="1">
    <source>
        <dbReference type="SAM" id="MobiDB-lite"/>
    </source>
</evidence>